<keyword evidence="1" id="KW-0812">Transmembrane</keyword>
<dbReference type="HOGENOM" id="CLU_083843_2_3_9"/>
<keyword evidence="1" id="KW-1133">Transmembrane helix</keyword>
<feature type="transmembrane region" description="Helical" evidence="1">
    <location>
        <begin position="120"/>
        <end position="150"/>
    </location>
</feature>
<dbReference type="RefSeq" id="WP_021802586.1">
    <property type="nucleotide sequence ID" value="NZ_KI273145.1"/>
</dbReference>
<comment type="caution">
    <text evidence="2">The sequence shown here is derived from an EMBL/GenBank/DDBJ whole genome shotgun (WGS) entry which is preliminary data.</text>
</comment>
<feature type="transmembrane region" description="Helical" evidence="1">
    <location>
        <begin position="199"/>
        <end position="216"/>
    </location>
</feature>
<dbReference type="InterPro" id="IPR038750">
    <property type="entry name" value="YczE/YyaS-like"/>
</dbReference>
<dbReference type="OrthoDB" id="1937308at2"/>
<dbReference type="Proteomes" id="UP000016721">
    <property type="component" value="Unassembled WGS sequence"/>
</dbReference>
<feature type="transmembrane region" description="Helical" evidence="1">
    <location>
        <begin position="60"/>
        <end position="79"/>
    </location>
</feature>
<reference evidence="2 3" key="1">
    <citation type="journal article" date="2013" name="Genome Announc.">
        <title>Draft Genome Sequence of the Hydrogen- and Ethanol-Producing Bacterium Clostridium intestinale Strain URNW.</title>
        <authorList>
            <person name="Lal S."/>
            <person name="Ramachandran U."/>
            <person name="Zhang X."/>
            <person name="Sparling R."/>
            <person name="Levin D.B."/>
        </authorList>
    </citation>
    <scope>NUCLEOTIDE SEQUENCE [LARGE SCALE GENOMIC DNA]</scope>
    <source>
        <strain evidence="2 3">URNW</strain>
    </source>
</reference>
<sequence length="226" mass="25687">MHLKDIIVNYTKLYWKRSIMLLVGILISAFGMTLLIKSGLGQSTVSGISYNIGYVTNIKTGTILGLINYLCFIGQVILLKRSFKVIQVFQLLITTIFSSTVNLFMYDFKLISELQVDNYIVNLIILIIGIGFMSYGVSLMMVADLIFLPFEGFCNVLSVKLKMQFGTLRRYVDILLVVISLVLIYVFNIPNTSVREGTIIYTFLFGTLLNIFMKAIKNYNEDKETE</sequence>
<feature type="transmembrane region" description="Helical" evidence="1">
    <location>
        <begin position="171"/>
        <end position="187"/>
    </location>
</feature>
<dbReference type="EMBL" id="APJA01000012">
    <property type="protein sequence ID" value="ERK31289.1"/>
    <property type="molecule type" value="Genomic_DNA"/>
</dbReference>
<proteinExistence type="predicted"/>
<accession>U2Q588</accession>
<organism evidence="2 3">
    <name type="scientific">Clostridium intestinale URNW</name>
    <dbReference type="NCBI Taxonomy" id="1294142"/>
    <lineage>
        <taxon>Bacteria</taxon>
        <taxon>Bacillati</taxon>
        <taxon>Bacillota</taxon>
        <taxon>Clostridia</taxon>
        <taxon>Eubacteriales</taxon>
        <taxon>Clostridiaceae</taxon>
        <taxon>Clostridium</taxon>
    </lineage>
</organism>
<dbReference type="PANTHER" id="PTHR40078:SF1">
    <property type="entry name" value="INTEGRAL MEMBRANE PROTEIN"/>
    <property type="match status" value="1"/>
</dbReference>
<dbReference type="AlphaFoldDB" id="U2Q588"/>
<name>U2Q588_9CLOT</name>
<protein>
    <recommendedName>
        <fullName evidence="4">Integral membrane protein</fullName>
    </recommendedName>
</protein>
<dbReference type="PANTHER" id="PTHR40078">
    <property type="entry name" value="INTEGRAL MEMBRANE PROTEIN-RELATED"/>
    <property type="match status" value="1"/>
</dbReference>
<dbReference type="PATRIC" id="fig|1294142.3.peg.2685"/>
<keyword evidence="1" id="KW-0472">Membrane</keyword>
<evidence type="ECO:0000313" key="2">
    <source>
        <dbReference type="EMBL" id="ERK31289.1"/>
    </source>
</evidence>
<evidence type="ECO:0008006" key="4">
    <source>
        <dbReference type="Google" id="ProtNLM"/>
    </source>
</evidence>
<dbReference type="STRING" id="1294142.CINTURNW_2598"/>
<dbReference type="Pfam" id="PF19700">
    <property type="entry name" value="DUF6198"/>
    <property type="match status" value="1"/>
</dbReference>
<dbReference type="eggNOG" id="COG2364">
    <property type="taxonomic scope" value="Bacteria"/>
</dbReference>
<keyword evidence="3" id="KW-1185">Reference proteome</keyword>
<evidence type="ECO:0000313" key="3">
    <source>
        <dbReference type="Proteomes" id="UP000016721"/>
    </source>
</evidence>
<feature type="transmembrane region" description="Helical" evidence="1">
    <location>
        <begin position="91"/>
        <end position="108"/>
    </location>
</feature>
<feature type="transmembrane region" description="Helical" evidence="1">
    <location>
        <begin position="21"/>
        <end position="40"/>
    </location>
</feature>
<evidence type="ECO:0000256" key="1">
    <source>
        <dbReference type="SAM" id="Phobius"/>
    </source>
</evidence>
<gene>
    <name evidence="2" type="ORF">CINTURNW_2598</name>
</gene>